<evidence type="ECO:0000259" key="4">
    <source>
        <dbReference type="Pfam" id="PF00501"/>
    </source>
</evidence>
<dbReference type="Pfam" id="PF00501">
    <property type="entry name" value="AMP-binding"/>
    <property type="match status" value="1"/>
</dbReference>
<dbReference type="InterPro" id="IPR051414">
    <property type="entry name" value="Adenylate-forming_Reductase"/>
</dbReference>
<dbReference type="InterPro" id="IPR042099">
    <property type="entry name" value="ANL_N_sf"/>
</dbReference>
<dbReference type="InterPro" id="IPR020845">
    <property type="entry name" value="AMP-binding_CS"/>
</dbReference>
<dbReference type="EMBL" id="JAPCWZ010000004">
    <property type="protein sequence ID" value="KAK8867449.1"/>
    <property type="molecule type" value="Genomic_DNA"/>
</dbReference>
<dbReference type="SUPFAM" id="SSF56801">
    <property type="entry name" value="Acetyl-CoA synthetase-like"/>
    <property type="match status" value="1"/>
</dbReference>
<accession>A0ABR2IRF2</accession>
<keyword evidence="2" id="KW-0597">Phosphoprotein</keyword>
<dbReference type="PANTHER" id="PTHR43439">
    <property type="entry name" value="PHENYLACETATE-COENZYME A LIGASE"/>
    <property type="match status" value="1"/>
</dbReference>
<evidence type="ECO:0000313" key="6">
    <source>
        <dbReference type="Proteomes" id="UP001390339"/>
    </source>
</evidence>
<feature type="transmembrane region" description="Helical" evidence="3">
    <location>
        <begin position="242"/>
        <end position="264"/>
    </location>
</feature>
<feature type="domain" description="AMP-dependent synthetase/ligase" evidence="4">
    <location>
        <begin position="101"/>
        <end position="354"/>
    </location>
</feature>
<evidence type="ECO:0000256" key="1">
    <source>
        <dbReference type="ARBA" id="ARBA00022450"/>
    </source>
</evidence>
<protein>
    <submittedName>
        <fullName evidence="5">Acetyl-CoA synthetase-like protein</fullName>
    </submittedName>
</protein>
<gene>
    <name evidence="5" type="ORF">PGQ11_006027</name>
</gene>
<dbReference type="Gene3D" id="3.40.50.12780">
    <property type="entry name" value="N-terminal domain of ligase-like"/>
    <property type="match status" value="1"/>
</dbReference>
<dbReference type="PROSITE" id="PS00455">
    <property type="entry name" value="AMP_BINDING"/>
    <property type="match status" value="1"/>
</dbReference>
<name>A0ABR2IRF2_9PEZI</name>
<dbReference type="InterPro" id="IPR000873">
    <property type="entry name" value="AMP-dep_synth/lig_dom"/>
</dbReference>
<keyword evidence="6" id="KW-1185">Reference proteome</keyword>
<reference evidence="5 6" key="1">
    <citation type="journal article" date="2024" name="IMA Fungus">
        <title>Apiospora arundinis, a panoply of carbohydrate-active enzymes and secondary metabolites.</title>
        <authorList>
            <person name="Sorensen T."/>
            <person name="Petersen C."/>
            <person name="Muurmann A.T."/>
            <person name="Christiansen J.V."/>
            <person name="Brundto M.L."/>
            <person name="Overgaard C.K."/>
            <person name="Boysen A.T."/>
            <person name="Wollenberg R.D."/>
            <person name="Larsen T.O."/>
            <person name="Sorensen J.L."/>
            <person name="Nielsen K.L."/>
            <person name="Sondergaard T.E."/>
        </authorList>
    </citation>
    <scope>NUCLEOTIDE SEQUENCE [LARGE SCALE GENOMIC DNA]</scope>
    <source>
        <strain evidence="5 6">AAU 773</strain>
    </source>
</reference>
<keyword evidence="3" id="KW-0812">Transmembrane</keyword>
<comment type="caution">
    <text evidence="5">The sequence shown here is derived from an EMBL/GenBank/DDBJ whole genome shotgun (WGS) entry which is preliminary data.</text>
</comment>
<evidence type="ECO:0000256" key="3">
    <source>
        <dbReference type="SAM" id="Phobius"/>
    </source>
</evidence>
<evidence type="ECO:0000256" key="2">
    <source>
        <dbReference type="ARBA" id="ARBA00022553"/>
    </source>
</evidence>
<keyword evidence="3" id="KW-0472">Membrane</keyword>
<sequence>MENGTNPTVPGEVGRRLLPVIIDEIARQDPGRAWASLPVDDYDLEQGFEDVSYAAFANGINKLAHCITKALGPPPPPPADGQATKDGAIDPIVYLGVPDIRYYMLIPAAAKAGRKVLFSSHLNSLELHLSLIEQCACTAMLLARGVYAGDILEKMPMPTVEIPELDDLLDMAVTAEPFPYTKSYEEAEMDPFVICQTSGTTGAPRPITFRHSTMSALDMQSVLPDVEGRKHMVWQRGVGTRFLMVASPFHAIACILAMTVYAFGGCTLVPGFRNRPVESINEMCDMIKYSGARIGFMPSFLMELIARKDDAEDYIKQMKTVMYGNGILSDFAGNMWSKTTRIFDVWGSAEVCTPPQLESDPEDYQYCYFDTEAGGCVFKEREDLEYFDDDGARLELYEMVMTRTPQSENYVGYWAFLGEEGTKAPAGPPYPEYPTKEVWTPHPDPAKAAFAWRFVSRVQDLVADAGEFALAFEKTLSKHGMVQNAIVLGQQDEKPTALIELADGVTRFDALGLWREAIAPANEDVPEASRVEESHIILVESGGFVRSTEGHLLRTQTQQKFQGKIDAVYGRAPSEISVTMRPRYQSIIETVEVSHVVEEQS</sequence>
<dbReference type="Proteomes" id="UP001390339">
    <property type="component" value="Unassembled WGS sequence"/>
</dbReference>
<organism evidence="5 6">
    <name type="scientific">Apiospora arundinis</name>
    <dbReference type="NCBI Taxonomy" id="335852"/>
    <lineage>
        <taxon>Eukaryota</taxon>
        <taxon>Fungi</taxon>
        <taxon>Dikarya</taxon>
        <taxon>Ascomycota</taxon>
        <taxon>Pezizomycotina</taxon>
        <taxon>Sordariomycetes</taxon>
        <taxon>Xylariomycetidae</taxon>
        <taxon>Amphisphaeriales</taxon>
        <taxon>Apiosporaceae</taxon>
        <taxon>Apiospora</taxon>
    </lineage>
</organism>
<evidence type="ECO:0000313" key="5">
    <source>
        <dbReference type="EMBL" id="KAK8867449.1"/>
    </source>
</evidence>
<dbReference type="PANTHER" id="PTHR43439:SF2">
    <property type="entry name" value="ENZYME, PUTATIVE (JCVI)-RELATED"/>
    <property type="match status" value="1"/>
</dbReference>
<keyword evidence="3" id="KW-1133">Transmembrane helix</keyword>
<dbReference type="Pfam" id="PF23562">
    <property type="entry name" value="AMP-binding_C_3"/>
    <property type="match status" value="1"/>
</dbReference>
<keyword evidence="1" id="KW-0596">Phosphopantetheine</keyword>
<proteinExistence type="predicted"/>